<dbReference type="GO" id="GO:0004563">
    <property type="term" value="F:beta-N-acetylhexosaminidase activity"/>
    <property type="evidence" value="ECO:0007669"/>
    <property type="project" value="UniProtKB-EC"/>
</dbReference>
<evidence type="ECO:0000256" key="5">
    <source>
        <dbReference type="SAM" id="Phobius"/>
    </source>
</evidence>
<accession>A0A8S1F3F3</accession>
<evidence type="ECO:0000313" key="8">
    <source>
        <dbReference type="Proteomes" id="UP000494206"/>
    </source>
</evidence>
<dbReference type="PANTHER" id="PTHR21040">
    <property type="entry name" value="BCDNA.GH04120"/>
    <property type="match status" value="1"/>
</dbReference>
<feature type="domain" description="Glycoside hydrolase family 20 catalytic" evidence="6">
    <location>
        <begin position="386"/>
        <end position="626"/>
    </location>
</feature>
<evidence type="ECO:0000259" key="6">
    <source>
        <dbReference type="Pfam" id="PF00728"/>
    </source>
</evidence>
<comment type="catalytic activity">
    <reaction evidence="1">
        <text>Hydrolysis of terminal non-reducing N-acetyl-D-hexosamine residues in N-acetyl-beta-D-hexosaminides.</text>
        <dbReference type="EC" id="3.2.1.52"/>
    </reaction>
</comment>
<keyword evidence="4" id="KW-0378">Hydrolase</keyword>
<proteinExistence type="inferred from homology"/>
<dbReference type="Gene3D" id="3.20.20.80">
    <property type="entry name" value="Glycosidases"/>
    <property type="match status" value="1"/>
</dbReference>
<keyword evidence="8" id="KW-1185">Reference proteome</keyword>
<feature type="transmembrane region" description="Helical" evidence="5">
    <location>
        <begin position="288"/>
        <end position="307"/>
    </location>
</feature>
<dbReference type="CDD" id="cd06565">
    <property type="entry name" value="GH20_GcnA-like"/>
    <property type="match status" value="1"/>
</dbReference>
<dbReference type="PANTHER" id="PTHR21040:SF12">
    <property type="entry name" value="BETA-N-ACETYLHEXOSAMINIDASE"/>
    <property type="match status" value="1"/>
</dbReference>
<sequence>MLEWMDRRYSLQINFVPLMVITSRTSMMTTDVLLEVEVNRTAGADYSAKITETKLEAIDANGEGFQAESITKFPIDCDHLSIVNLIWKLPIKGSSVKHKLNADYTVDSSLFVNDFDEKELDAVRKFVYKFSDEVELSVPEINFEICTQILSQQPGAQLCRAMSPCHFVISIRCLKDMPCNLLVVLDADERIWTLTERTKVVAVKESGLGQLALSVIPVVAGFLPFPTISIYECQQNLLNSDTVIPGSEVLYFNRTAGKQIRVLSAHTESSAMSKDESPAIYGNLMQQLYVKLCIVFALVFVWIFVVFGRDEYSSTRMEIVGNLSPKETRRFREVIVHIDLKGAPPLVEYLESFFELLATQYVDGVLIEYEDMFPFSGKIRSIRRNVHYTKEDIRRINEAAARNNLEVIPLIQTFGHLEFVLKKPKFRYLSESPVDLNTICASEVKAIEFVETMMNQIRELHPNSTRIHIGSDEAYHIAEDVRCLNRMEQKSLTKSKIKLDHISRIGKMAKDFGFETVFAWNDMFDKEPVDVILESGIQKFITPVVWGYAADVTVEGYFPPGLFDRIDQAFDKFYVASAFKGANGANQMFSNISVYLENHRSYVDLLDIHEKAGQKVHGIFVTGWSRFSHLSELCEILPVSIPSLVVDLMYINYQYHTLKLWSEMKKVLKCRDRFGFTNILIEWALNDCDFAGFDAFKAIMIDWKSLVDRKKMSKYGDDDFDEKLARLKAEAILKNVRESLSNVLYKRDIEEIIQQYLRYFENLQVATQKP</sequence>
<organism evidence="7 8">
    <name type="scientific">Caenorhabditis bovis</name>
    <dbReference type="NCBI Taxonomy" id="2654633"/>
    <lineage>
        <taxon>Eukaryota</taxon>
        <taxon>Metazoa</taxon>
        <taxon>Ecdysozoa</taxon>
        <taxon>Nematoda</taxon>
        <taxon>Chromadorea</taxon>
        <taxon>Rhabditida</taxon>
        <taxon>Rhabditina</taxon>
        <taxon>Rhabditomorpha</taxon>
        <taxon>Rhabditoidea</taxon>
        <taxon>Rhabditidae</taxon>
        <taxon>Peloderinae</taxon>
        <taxon>Caenorhabditis</taxon>
    </lineage>
</organism>
<dbReference type="InterPro" id="IPR038901">
    <property type="entry name" value="HEXDC-like"/>
</dbReference>
<keyword evidence="5" id="KW-0812">Transmembrane</keyword>
<evidence type="ECO:0000256" key="4">
    <source>
        <dbReference type="ARBA" id="ARBA00022801"/>
    </source>
</evidence>
<keyword evidence="5" id="KW-1133">Transmembrane helix</keyword>
<dbReference type="OrthoDB" id="10023921at2759"/>
<dbReference type="AlphaFoldDB" id="A0A8S1F3F3"/>
<name>A0A8S1F3F3_9PELO</name>
<gene>
    <name evidence="7" type="ORF">CBOVIS_LOCUS10198</name>
</gene>
<dbReference type="Pfam" id="PF00728">
    <property type="entry name" value="Glyco_hydro_20"/>
    <property type="match status" value="1"/>
</dbReference>
<keyword evidence="5" id="KW-0472">Membrane</keyword>
<dbReference type="Proteomes" id="UP000494206">
    <property type="component" value="Unassembled WGS sequence"/>
</dbReference>
<evidence type="ECO:0000256" key="3">
    <source>
        <dbReference type="ARBA" id="ARBA00012663"/>
    </source>
</evidence>
<comment type="caution">
    <text evidence="7">The sequence shown here is derived from an EMBL/GenBank/DDBJ whole genome shotgun (WGS) entry which is preliminary data.</text>
</comment>
<evidence type="ECO:0000256" key="1">
    <source>
        <dbReference type="ARBA" id="ARBA00001231"/>
    </source>
</evidence>
<protein>
    <recommendedName>
        <fullName evidence="3">beta-N-acetylhexosaminidase</fullName>
        <ecNumber evidence="3">3.2.1.52</ecNumber>
    </recommendedName>
</protein>
<dbReference type="SUPFAM" id="SSF51445">
    <property type="entry name" value="(Trans)glycosidases"/>
    <property type="match status" value="1"/>
</dbReference>
<comment type="similarity">
    <text evidence="2">Belongs to the glycosyl hydrolase 20 family.</text>
</comment>
<dbReference type="EC" id="3.2.1.52" evidence="3"/>
<dbReference type="InterPro" id="IPR015883">
    <property type="entry name" value="Glyco_hydro_20_cat"/>
</dbReference>
<dbReference type="GO" id="GO:0005975">
    <property type="term" value="P:carbohydrate metabolic process"/>
    <property type="evidence" value="ECO:0007669"/>
    <property type="project" value="InterPro"/>
</dbReference>
<dbReference type="InterPro" id="IPR017853">
    <property type="entry name" value="GH"/>
</dbReference>
<evidence type="ECO:0000256" key="2">
    <source>
        <dbReference type="ARBA" id="ARBA00006285"/>
    </source>
</evidence>
<dbReference type="EMBL" id="CADEPM010000007">
    <property type="protein sequence ID" value="CAB3408414.1"/>
    <property type="molecule type" value="Genomic_DNA"/>
</dbReference>
<evidence type="ECO:0000313" key="7">
    <source>
        <dbReference type="EMBL" id="CAB3408414.1"/>
    </source>
</evidence>
<reference evidence="7 8" key="1">
    <citation type="submission" date="2020-04" db="EMBL/GenBank/DDBJ databases">
        <authorList>
            <person name="Laetsch R D."/>
            <person name="Stevens L."/>
            <person name="Kumar S."/>
            <person name="Blaxter L. M."/>
        </authorList>
    </citation>
    <scope>NUCLEOTIDE SEQUENCE [LARGE SCALE GENOMIC DNA]</scope>
</reference>